<proteinExistence type="predicted"/>
<dbReference type="AlphaFoldDB" id="A0A2V1EEH1"/>
<gene>
    <name evidence="1" type="ORF">DM02DRAFT_608198</name>
</gene>
<dbReference type="Gene3D" id="2.40.128.20">
    <property type="match status" value="1"/>
</dbReference>
<dbReference type="InterPro" id="IPR053037">
    <property type="entry name" value="Pericyclase_pydY-like"/>
</dbReference>
<dbReference type="InterPro" id="IPR012674">
    <property type="entry name" value="Calycin"/>
</dbReference>
<evidence type="ECO:0000313" key="1">
    <source>
        <dbReference type="EMBL" id="PVI08094.1"/>
    </source>
</evidence>
<reference evidence="1 2" key="1">
    <citation type="journal article" date="2018" name="Sci. Rep.">
        <title>Comparative genomics provides insights into the lifestyle and reveals functional heterogeneity of dark septate endophytic fungi.</title>
        <authorList>
            <person name="Knapp D.G."/>
            <person name="Nemeth J.B."/>
            <person name="Barry K."/>
            <person name="Hainaut M."/>
            <person name="Henrissat B."/>
            <person name="Johnson J."/>
            <person name="Kuo A."/>
            <person name="Lim J.H.P."/>
            <person name="Lipzen A."/>
            <person name="Nolan M."/>
            <person name="Ohm R.A."/>
            <person name="Tamas L."/>
            <person name="Grigoriev I.V."/>
            <person name="Spatafora J.W."/>
            <person name="Nagy L.G."/>
            <person name="Kovacs G.M."/>
        </authorList>
    </citation>
    <scope>NUCLEOTIDE SEQUENCE [LARGE SCALE GENOMIC DNA]</scope>
    <source>
        <strain evidence="1 2">DSE2036</strain>
    </source>
</reference>
<sequence length="211" mass="23442">MATPANKSIKDLNGKWLMSKTLSDNTDPVLALQGVGWLTRKAIGLATVTQHIKQWDAPSDIAPTGPAVPHILIEQTATGGVKGTTEDRTLDWTYRPHSDWLFGDIQGRNRFTTVKKLVEENKGKGVEEDDAKFLSEGWLPESGGDDGVVVESFVDNEKAKWTGWQVWGFAELPGKPAGERWFVRRVVVRKKGGKADEKVRVVLVYEWLSEA</sequence>
<dbReference type="SUPFAM" id="SSF50814">
    <property type="entry name" value="Lipocalins"/>
    <property type="match status" value="1"/>
</dbReference>
<organism evidence="1 2">
    <name type="scientific">Periconia macrospinosa</name>
    <dbReference type="NCBI Taxonomy" id="97972"/>
    <lineage>
        <taxon>Eukaryota</taxon>
        <taxon>Fungi</taxon>
        <taxon>Dikarya</taxon>
        <taxon>Ascomycota</taxon>
        <taxon>Pezizomycotina</taxon>
        <taxon>Dothideomycetes</taxon>
        <taxon>Pleosporomycetidae</taxon>
        <taxon>Pleosporales</taxon>
        <taxon>Massarineae</taxon>
        <taxon>Periconiaceae</taxon>
        <taxon>Periconia</taxon>
    </lineage>
</organism>
<dbReference type="OrthoDB" id="425354at2759"/>
<protein>
    <recommendedName>
        <fullName evidence="3">Lccl domain-containing protein</fullName>
    </recommendedName>
</protein>
<accession>A0A2V1EEH1</accession>
<dbReference type="EMBL" id="KZ805301">
    <property type="protein sequence ID" value="PVI08094.1"/>
    <property type="molecule type" value="Genomic_DNA"/>
</dbReference>
<dbReference type="PANTHER" id="PTHR38115">
    <property type="entry name" value="LIPOCALIN-LIKE DOMAIN-CONTAINING PROTEIN"/>
    <property type="match status" value="1"/>
</dbReference>
<keyword evidence="2" id="KW-1185">Reference proteome</keyword>
<evidence type="ECO:0000313" key="2">
    <source>
        <dbReference type="Proteomes" id="UP000244855"/>
    </source>
</evidence>
<dbReference type="PANTHER" id="PTHR38115:SF1">
    <property type="entry name" value="LIPOCALIN-LIKE DOMAIN-CONTAINING PROTEIN"/>
    <property type="match status" value="1"/>
</dbReference>
<name>A0A2V1EEH1_9PLEO</name>
<dbReference type="Proteomes" id="UP000244855">
    <property type="component" value="Unassembled WGS sequence"/>
</dbReference>
<evidence type="ECO:0008006" key="3">
    <source>
        <dbReference type="Google" id="ProtNLM"/>
    </source>
</evidence>